<feature type="transmembrane region" description="Helical" evidence="4">
    <location>
        <begin position="6"/>
        <end position="31"/>
    </location>
</feature>
<comment type="pathway">
    <text evidence="1">Lipid metabolism.</text>
</comment>
<dbReference type="RefSeq" id="WP_088812996.1">
    <property type="nucleotide sequence ID" value="NZ_FYEX01000001.1"/>
</dbReference>
<evidence type="ECO:0000256" key="3">
    <source>
        <dbReference type="ARBA" id="ARBA00023315"/>
    </source>
</evidence>
<keyword evidence="4" id="KW-0472">Membrane</keyword>
<sequence>MIVIKSSLFFLSMLVFTPAYAVMCIVIFPLISAEKRYELTKGWNITMTYLAKKICGIEYEILGMDNLKAMLDKPVILLSKHQSAWETIAFIALIPKQLCFVFKRELLWIPFFGWALALLRMIHINRSNKAAASQSIAGQGKKYLGQGLWIIIFPEGTRTKVGAHTLYRKGGARLASATKAWVIPIAHNAGHVWPRNSFLKYPGKVTISIGPAISSENKSAEQLHQETEKWIEAEMRVIDAPAYAPK</sequence>
<dbReference type="GO" id="GO:0006654">
    <property type="term" value="P:phosphatidic acid biosynthetic process"/>
    <property type="evidence" value="ECO:0007669"/>
    <property type="project" value="TreeGrafter"/>
</dbReference>
<dbReference type="OrthoDB" id="9812274at2"/>
<gene>
    <name evidence="6" type="ORF">SAMN06295916_1125</name>
</gene>
<keyword evidence="3 6" id="KW-0012">Acyltransferase</keyword>
<dbReference type="AlphaFoldDB" id="A0A212TF03"/>
<keyword evidence="4" id="KW-1133">Transmembrane helix</keyword>
<keyword evidence="2 6" id="KW-0808">Transferase</keyword>
<dbReference type="PANTHER" id="PTHR10434">
    <property type="entry name" value="1-ACYL-SN-GLYCEROL-3-PHOSPHATE ACYLTRANSFERASE"/>
    <property type="match status" value="1"/>
</dbReference>
<evidence type="ECO:0000313" key="6">
    <source>
        <dbReference type="EMBL" id="SNC64602.1"/>
    </source>
</evidence>
<keyword evidence="7" id="KW-1185">Reference proteome</keyword>
<dbReference type="InterPro" id="IPR002123">
    <property type="entry name" value="Plipid/glycerol_acylTrfase"/>
</dbReference>
<dbReference type="Proteomes" id="UP000197215">
    <property type="component" value="Unassembled WGS sequence"/>
</dbReference>
<dbReference type="PANTHER" id="PTHR10434:SF40">
    <property type="entry name" value="1-ACYL-SN-GLYCEROL-3-PHOSPHATE ACYLTRANSFERASE"/>
    <property type="match status" value="1"/>
</dbReference>
<feature type="domain" description="Phospholipid/glycerol acyltransferase" evidence="5">
    <location>
        <begin position="75"/>
        <end position="190"/>
    </location>
</feature>
<dbReference type="SUPFAM" id="SSF69593">
    <property type="entry name" value="Glycerol-3-phosphate (1)-acyltransferase"/>
    <property type="match status" value="1"/>
</dbReference>
<evidence type="ECO:0000256" key="1">
    <source>
        <dbReference type="ARBA" id="ARBA00005189"/>
    </source>
</evidence>
<keyword evidence="4" id="KW-0812">Transmembrane</keyword>
<evidence type="ECO:0000256" key="4">
    <source>
        <dbReference type="SAM" id="Phobius"/>
    </source>
</evidence>
<evidence type="ECO:0000256" key="2">
    <source>
        <dbReference type="ARBA" id="ARBA00022679"/>
    </source>
</evidence>
<protein>
    <submittedName>
        <fullName evidence="6">1-acyl-sn-glycerol-3-phosphate acyltransferase</fullName>
    </submittedName>
</protein>
<dbReference type="CDD" id="cd07989">
    <property type="entry name" value="LPLAT_AGPAT-like"/>
    <property type="match status" value="1"/>
</dbReference>
<dbReference type="Pfam" id="PF01553">
    <property type="entry name" value="Acyltransferase"/>
    <property type="match status" value="1"/>
</dbReference>
<organism evidence="6 7">
    <name type="scientific">Polynucleobacter victoriensis</name>
    <dbReference type="NCBI Taxonomy" id="2049319"/>
    <lineage>
        <taxon>Bacteria</taxon>
        <taxon>Pseudomonadati</taxon>
        <taxon>Pseudomonadota</taxon>
        <taxon>Betaproteobacteria</taxon>
        <taxon>Burkholderiales</taxon>
        <taxon>Burkholderiaceae</taxon>
        <taxon>Polynucleobacter</taxon>
    </lineage>
</organism>
<dbReference type="EMBL" id="FYEX01000001">
    <property type="protein sequence ID" value="SNC64602.1"/>
    <property type="molecule type" value="Genomic_DNA"/>
</dbReference>
<dbReference type="GO" id="GO:0003841">
    <property type="term" value="F:1-acylglycerol-3-phosphate O-acyltransferase activity"/>
    <property type="evidence" value="ECO:0007669"/>
    <property type="project" value="TreeGrafter"/>
</dbReference>
<reference evidence="6 7" key="1">
    <citation type="submission" date="2017-06" db="EMBL/GenBank/DDBJ databases">
        <authorList>
            <person name="Kim H.J."/>
            <person name="Triplett B.A."/>
        </authorList>
    </citation>
    <scope>NUCLEOTIDE SEQUENCE [LARGE SCALE GENOMIC DNA]</scope>
    <source>
        <strain evidence="6 7">MWH-VicM1</strain>
    </source>
</reference>
<evidence type="ECO:0000259" key="5">
    <source>
        <dbReference type="SMART" id="SM00563"/>
    </source>
</evidence>
<proteinExistence type="predicted"/>
<evidence type="ECO:0000313" key="7">
    <source>
        <dbReference type="Proteomes" id="UP000197215"/>
    </source>
</evidence>
<dbReference type="SMART" id="SM00563">
    <property type="entry name" value="PlsC"/>
    <property type="match status" value="1"/>
</dbReference>
<name>A0A212TF03_9BURK</name>
<accession>A0A212TF03</accession>